<name>A0ABU8EDN3_9ACTN</name>
<evidence type="ECO:0000256" key="3">
    <source>
        <dbReference type="SAM" id="SignalP"/>
    </source>
</evidence>
<feature type="chain" id="PRO_5046002172" description="IPT/TIG domain-containing protein" evidence="3">
    <location>
        <begin position="36"/>
        <end position="386"/>
    </location>
</feature>
<evidence type="ECO:0000313" key="4">
    <source>
        <dbReference type="EMBL" id="MEI4280979.1"/>
    </source>
</evidence>
<comment type="caution">
    <text evidence="4">The sequence shown here is derived from an EMBL/GenBank/DDBJ whole genome shotgun (WGS) entry which is preliminary data.</text>
</comment>
<feature type="compositionally biased region" description="Low complexity" evidence="1">
    <location>
        <begin position="157"/>
        <end position="203"/>
    </location>
</feature>
<dbReference type="EMBL" id="JBAPLV010000033">
    <property type="protein sequence ID" value="MEI4280979.1"/>
    <property type="molecule type" value="Genomic_DNA"/>
</dbReference>
<dbReference type="RefSeq" id="WP_336392919.1">
    <property type="nucleotide sequence ID" value="NZ_JBAPLV010000033.1"/>
</dbReference>
<feature type="compositionally biased region" description="Low complexity" evidence="1">
    <location>
        <begin position="210"/>
        <end position="225"/>
    </location>
</feature>
<accession>A0ABU8EDN3</accession>
<keyword evidence="2" id="KW-0472">Membrane</keyword>
<evidence type="ECO:0000313" key="5">
    <source>
        <dbReference type="Proteomes" id="UP001373496"/>
    </source>
</evidence>
<feature type="signal peptide" evidence="3">
    <location>
        <begin position="1"/>
        <end position="35"/>
    </location>
</feature>
<reference evidence="4 5" key="1">
    <citation type="submission" date="2024-03" db="EMBL/GenBank/DDBJ databases">
        <title>Draft genome sequence of Klenkia terrae.</title>
        <authorList>
            <person name="Duangmal K."/>
            <person name="Chantavorakit T."/>
        </authorList>
    </citation>
    <scope>NUCLEOTIDE SEQUENCE [LARGE SCALE GENOMIC DNA]</scope>
    <source>
        <strain evidence="4 5">JCM 17786</strain>
    </source>
</reference>
<feature type="compositionally biased region" description="Polar residues" evidence="1">
    <location>
        <begin position="253"/>
        <end position="264"/>
    </location>
</feature>
<evidence type="ECO:0000256" key="1">
    <source>
        <dbReference type="SAM" id="MobiDB-lite"/>
    </source>
</evidence>
<feature type="compositionally biased region" description="Low complexity" evidence="1">
    <location>
        <begin position="233"/>
        <end position="249"/>
    </location>
</feature>
<feature type="region of interest" description="Disordered" evidence="1">
    <location>
        <begin position="129"/>
        <end position="271"/>
    </location>
</feature>
<protein>
    <recommendedName>
        <fullName evidence="6">IPT/TIG domain-containing protein</fullName>
    </recommendedName>
</protein>
<gene>
    <name evidence="4" type="ORF">UXQ13_21070</name>
</gene>
<keyword evidence="3" id="KW-0732">Signal</keyword>
<dbReference type="Proteomes" id="UP001373496">
    <property type="component" value="Unassembled WGS sequence"/>
</dbReference>
<evidence type="ECO:0008006" key="6">
    <source>
        <dbReference type="Google" id="ProtNLM"/>
    </source>
</evidence>
<sequence length="386" mass="37177">MPGAVPARRPALLPTGTLTIALLVAGVLLAGPATAAPTTTPEPTAGTTSSSAAAAVVDPARPTARVVHGPNCSDGFVRVEVTAGTAARTVALRYDGAGTGSAVDLAAGERVTLEGTEVAPGTVVAVSVAVGGPDGDEQPVDLGTYPRPSTEDCEAVTGPTGPTGTTAPTTPPTGTDPTTPPTTSSAPTTTPRPTTPAPSTTRPTTPPTSGPSTGPSTGTSTGPSSGPTPAPTPGSTTGPAPTATATPDGPVGGSTSTGQVSPGSVLTIRGSGFAPGEQVTVSLDGSTTPLATVTADDQGRVEAVVQIPQDVLLGPAVVRLVGSDSTAATSVALEVAARDTVEHAGRTPLPLLAAGLALLGAAVGLATVAARRPRADDWQPPAGTAG</sequence>
<evidence type="ECO:0000256" key="2">
    <source>
        <dbReference type="SAM" id="Phobius"/>
    </source>
</evidence>
<organism evidence="4 5">
    <name type="scientific">Klenkia terrae</name>
    <dbReference type="NCBI Taxonomy" id="1052259"/>
    <lineage>
        <taxon>Bacteria</taxon>
        <taxon>Bacillati</taxon>
        <taxon>Actinomycetota</taxon>
        <taxon>Actinomycetes</taxon>
        <taxon>Geodermatophilales</taxon>
        <taxon>Geodermatophilaceae</taxon>
        <taxon>Klenkia</taxon>
    </lineage>
</organism>
<feature type="transmembrane region" description="Helical" evidence="2">
    <location>
        <begin position="349"/>
        <end position="370"/>
    </location>
</feature>
<keyword evidence="2" id="KW-0812">Transmembrane</keyword>
<keyword evidence="2" id="KW-1133">Transmembrane helix</keyword>
<proteinExistence type="predicted"/>
<keyword evidence="5" id="KW-1185">Reference proteome</keyword>